<dbReference type="Pfam" id="PF13191">
    <property type="entry name" value="AAA_16"/>
    <property type="match status" value="1"/>
</dbReference>
<evidence type="ECO:0000313" key="3">
    <source>
        <dbReference type="EMBL" id="KAK1733925.1"/>
    </source>
</evidence>
<dbReference type="InterPro" id="IPR053159">
    <property type="entry name" value="Hybrid_Histidine_Kinase"/>
</dbReference>
<evidence type="ECO:0000259" key="2">
    <source>
        <dbReference type="Pfam" id="PF13191"/>
    </source>
</evidence>
<dbReference type="InterPro" id="IPR027417">
    <property type="entry name" value="P-loop_NTPase"/>
</dbReference>
<feature type="compositionally biased region" description="Low complexity" evidence="1">
    <location>
        <begin position="203"/>
        <end position="212"/>
    </location>
</feature>
<dbReference type="Proteomes" id="UP001224775">
    <property type="component" value="Unassembled WGS sequence"/>
</dbReference>
<keyword evidence="4" id="KW-1185">Reference proteome</keyword>
<sequence>MAAAPAVVGDLIIPLRSWMDIEAKKTPLMDPKSSPKTCSKESIIRKATVAYGIVELLMRSDNNNNVEPLDEDVVQIDNFAVHVSKKSSRQRHQLWDDIKGVSMIYPELALSIEEPAYLSCLMAPEEKQGQFGRYLEVEEMMMTSEVPPPENSPVRTAVAAAAESDDTERTIDHNCYYLVAKVLYELFVNEIFPEDSSLAEGVTTATAAATEEPAPKRAKSSHLLSPRAKGGKGIFDKADLPFQIPSIVRMHQLGIPASLCLMMENLLALRRDNGQSSDDTYKSLRDVAEDLHLLLLDPDRFLFDNEVQSCENMKLRYRKEKLYGRDKEETLITDAFCRVSRGKSEAFFISGFSGCGKSMLVNTLRARVNAVGGYVIKHKFDSLSQERSLSGVISAVNQLCLMLKDRNTHPKIALLANKLRDEFGADIGLLARIVKNVKVLSPEFVSPAAAEEAGGGDKMNARSVGFTLSRFMRLVSSPKHPVMWADDTALDVIHTFLSDTMGSCMFFVGTYRDNEVHADHAVFDLMKKLESSHVPTNKVSLTGLGREDLNTMISDALCLYPRICKSLSEVVMQKTKGNPFFVLEFIKSLKDRDLLKYNFHQKRWVWDEGTIRAEEITDNVLQLLSSEMNGLSDDVQLLLKVMACFGTKTSESVIGYLMDSADYSAVRDGLKKAVSDGFIERNREGTFKFVHDKVREAAYNLIPESDRKQFHYNLGRVLHSVCEGKDVGDTILLIATQINHGKEFILKDNELCLPIAKLNMAAGKMAIDSCRHKTAYAYLEVASSLLPNDHWESNYDISLRLSFMMASAANSSCKYDDAEIILQRILKEARCTKDKLPSYFVLSQLFQAQGKVVDAYRTCSSILTQLGETIPDSVDPEVVGAMIPETLRKYDEVYCDDWLGKKMEDYTLRYVIRLYGQMVLSAYFFKVSHIVAYFVCKVAQLSLENGVCQHTPLVFLQLSIIIMRSGNNIACAHRIAKDAMALSERFNVSDQMAQLNLNFTNAVGHLEWFHAGTPRLRVCFDSALSSGNAEMGFFCALQLVNRSILSGEKELTSLLKEIDYYLHLLETYKSEVSKNYLLSSRETVSMLIDKGEATSIEAKEYLGDVTDPGNKFMEMFYYQQVLRNFWLGYGERCRHFAQKGFARIPQGKYFFHIIKFYYGLSLLEMLKKKLNYVRQKEVEEIIESMKVAVKHADSNIRNKLELLQAELHGLGARHNEAVALYNAAIASAKKSKFIHEQGLACERAGLYYKKMGFARDALVHFQQAHACYKEWGSSVKVGAIQRELDGFISVGNNFI</sequence>
<dbReference type="InterPro" id="IPR011990">
    <property type="entry name" value="TPR-like_helical_dom_sf"/>
</dbReference>
<protein>
    <submittedName>
        <fullName evidence="3">AAA ATPase</fullName>
    </submittedName>
</protein>
<proteinExistence type="predicted"/>
<dbReference type="PANTHER" id="PTHR43642">
    <property type="entry name" value="HYBRID SIGNAL TRANSDUCTION HISTIDINE KINASE G"/>
    <property type="match status" value="1"/>
</dbReference>
<dbReference type="PANTHER" id="PTHR43642:SF1">
    <property type="entry name" value="HYBRID SIGNAL TRANSDUCTION HISTIDINE KINASE G"/>
    <property type="match status" value="1"/>
</dbReference>
<evidence type="ECO:0000256" key="1">
    <source>
        <dbReference type="SAM" id="MobiDB-lite"/>
    </source>
</evidence>
<feature type="region of interest" description="Disordered" evidence="1">
    <location>
        <begin position="203"/>
        <end position="230"/>
    </location>
</feature>
<dbReference type="EMBL" id="JATAAI010000043">
    <property type="protein sequence ID" value="KAK1733925.1"/>
    <property type="molecule type" value="Genomic_DNA"/>
</dbReference>
<gene>
    <name evidence="3" type="ORF">QTG54_015452</name>
</gene>
<accession>A0AAD8XUW3</accession>
<dbReference type="InterPro" id="IPR041664">
    <property type="entry name" value="AAA_16"/>
</dbReference>
<dbReference type="SUPFAM" id="SSF48452">
    <property type="entry name" value="TPR-like"/>
    <property type="match status" value="1"/>
</dbReference>
<organism evidence="3 4">
    <name type="scientific">Skeletonema marinoi</name>
    <dbReference type="NCBI Taxonomy" id="267567"/>
    <lineage>
        <taxon>Eukaryota</taxon>
        <taxon>Sar</taxon>
        <taxon>Stramenopiles</taxon>
        <taxon>Ochrophyta</taxon>
        <taxon>Bacillariophyta</taxon>
        <taxon>Coscinodiscophyceae</taxon>
        <taxon>Thalassiosirophycidae</taxon>
        <taxon>Thalassiosirales</taxon>
        <taxon>Skeletonemataceae</taxon>
        <taxon>Skeletonema</taxon>
        <taxon>Skeletonema marinoi-dohrnii complex</taxon>
    </lineage>
</organism>
<feature type="domain" description="Orc1-like AAA ATPase" evidence="2">
    <location>
        <begin position="321"/>
        <end position="487"/>
    </location>
</feature>
<comment type="caution">
    <text evidence="3">The sequence shown here is derived from an EMBL/GenBank/DDBJ whole genome shotgun (WGS) entry which is preliminary data.</text>
</comment>
<dbReference type="SUPFAM" id="SSF52540">
    <property type="entry name" value="P-loop containing nucleoside triphosphate hydrolases"/>
    <property type="match status" value="1"/>
</dbReference>
<reference evidence="3" key="1">
    <citation type="submission" date="2023-06" db="EMBL/GenBank/DDBJ databases">
        <title>Survivors Of The Sea: Transcriptome response of Skeletonema marinoi to long-term dormancy.</title>
        <authorList>
            <person name="Pinder M.I.M."/>
            <person name="Kourtchenko O."/>
            <person name="Robertson E.K."/>
            <person name="Larsson T."/>
            <person name="Maumus F."/>
            <person name="Osuna-Cruz C.M."/>
            <person name="Vancaester E."/>
            <person name="Stenow R."/>
            <person name="Vandepoele K."/>
            <person name="Ploug H."/>
            <person name="Bruchert V."/>
            <person name="Godhe A."/>
            <person name="Topel M."/>
        </authorList>
    </citation>
    <scope>NUCLEOTIDE SEQUENCE</scope>
    <source>
        <strain evidence="3">R05AC</strain>
    </source>
</reference>
<evidence type="ECO:0000313" key="4">
    <source>
        <dbReference type="Proteomes" id="UP001224775"/>
    </source>
</evidence>
<name>A0AAD8XUW3_9STRA</name>